<sequence>MILLLGMVCILAGCSSAHKEMVAEAEAALESGDFEDALKFYHRALEEKSDSSEVQDMIALLNDYETLQEKMESLEWTEAFDLAKDMLKNDEMSPSLQKELKKLLTTIEEEKDREEQVAGELKNIEKLIHHDDVEQASSKLNEIENKIQSNAFDSELEDLYQQLKVAETRLAEKARLEKEVERMRVEAEAKQHAAQANILKNNYRQKADNLESKIQREAKKLFAHDIAQGFYGQYYNEWDQLLNEVWGVLKDTMPKNEFEKLKSEQIAWIQMKEKNFAEIPDEPASSRAMGMDYLASVTAERTYYLIENYM</sequence>
<feature type="coiled-coil region" evidence="1">
    <location>
        <begin position="57"/>
        <end position="127"/>
    </location>
</feature>
<organism evidence="3 4">
    <name type="scientific">Siminovitchia sediminis</name>
    <dbReference type="NCBI Taxonomy" id="1274353"/>
    <lineage>
        <taxon>Bacteria</taxon>
        <taxon>Bacillati</taxon>
        <taxon>Bacillota</taxon>
        <taxon>Bacilli</taxon>
        <taxon>Bacillales</taxon>
        <taxon>Bacillaceae</taxon>
        <taxon>Siminovitchia</taxon>
    </lineage>
</organism>
<gene>
    <name evidence="3" type="ORF">ACFSCZ_19155</name>
</gene>
<feature type="coiled-coil region" evidence="1">
    <location>
        <begin position="156"/>
        <end position="220"/>
    </location>
</feature>
<evidence type="ECO:0000313" key="3">
    <source>
        <dbReference type="EMBL" id="MFD1708797.1"/>
    </source>
</evidence>
<evidence type="ECO:0000259" key="2">
    <source>
        <dbReference type="Pfam" id="PF07007"/>
    </source>
</evidence>
<accession>A0ABW4KKW1</accession>
<dbReference type="PANTHER" id="PTHR39176:SF1">
    <property type="entry name" value="PERIPLASMIC PROTEIN"/>
    <property type="match status" value="1"/>
</dbReference>
<keyword evidence="1" id="KW-0175">Coiled coil</keyword>
<dbReference type="Pfam" id="PF07007">
    <property type="entry name" value="LprI"/>
    <property type="match status" value="1"/>
</dbReference>
<proteinExistence type="predicted"/>
<protein>
    <submittedName>
        <fullName evidence="3">Lysozyme inhibitor LprI family protein</fullName>
    </submittedName>
</protein>
<dbReference type="InterPro" id="IPR009739">
    <property type="entry name" value="LprI-like_N"/>
</dbReference>
<evidence type="ECO:0000256" key="1">
    <source>
        <dbReference type="SAM" id="Coils"/>
    </source>
</evidence>
<dbReference type="Proteomes" id="UP001597301">
    <property type="component" value="Unassembled WGS sequence"/>
</dbReference>
<dbReference type="Gene3D" id="1.20.1270.180">
    <property type="match status" value="1"/>
</dbReference>
<comment type="caution">
    <text evidence="3">The sequence shown here is derived from an EMBL/GenBank/DDBJ whole genome shotgun (WGS) entry which is preliminary data.</text>
</comment>
<dbReference type="PANTHER" id="PTHR39176">
    <property type="entry name" value="PERIPLASMIC PROTEIN-RELATED"/>
    <property type="match status" value="1"/>
</dbReference>
<dbReference type="RefSeq" id="WP_380776839.1">
    <property type="nucleotide sequence ID" value="NZ_JBHUEO010000121.1"/>
</dbReference>
<reference evidence="4" key="1">
    <citation type="journal article" date="2019" name="Int. J. Syst. Evol. Microbiol.">
        <title>The Global Catalogue of Microorganisms (GCM) 10K type strain sequencing project: providing services to taxonomists for standard genome sequencing and annotation.</title>
        <authorList>
            <consortium name="The Broad Institute Genomics Platform"/>
            <consortium name="The Broad Institute Genome Sequencing Center for Infectious Disease"/>
            <person name="Wu L."/>
            <person name="Ma J."/>
        </authorList>
    </citation>
    <scope>NUCLEOTIDE SEQUENCE [LARGE SCALE GENOMIC DNA]</scope>
    <source>
        <strain evidence="4">CGMCC 1.12295</strain>
    </source>
</reference>
<feature type="domain" description="Lysozyme inhibitor LprI-like N-terminal" evidence="2">
    <location>
        <begin position="231"/>
        <end position="305"/>
    </location>
</feature>
<name>A0ABW4KKW1_9BACI</name>
<dbReference type="EMBL" id="JBHUEO010000121">
    <property type="protein sequence ID" value="MFD1708797.1"/>
    <property type="molecule type" value="Genomic_DNA"/>
</dbReference>
<evidence type="ECO:0000313" key="4">
    <source>
        <dbReference type="Proteomes" id="UP001597301"/>
    </source>
</evidence>
<keyword evidence="4" id="KW-1185">Reference proteome</keyword>